<dbReference type="Proteomes" id="UP001595699">
    <property type="component" value="Unassembled WGS sequence"/>
</dbReference>
<dbReference type="Gene3D" id="3.30.1780.10">
    <property type="entry name" value="ornithine cyclodeaminase, domain 1"/>
    <property type="match status" value="1"/>
</dbReference>
<organism evidence="1 2">
    <name type="scientific">Tenggerimyces flavus</name>
    <dbReference type="NCBI Taxonomy" id="1708749"/>
    <lineage>
        <taxon>Bacteria</taxon>
        <taxon>Bacillati</taxon>
        <taxon>Actinomycetota</taxon>
        <taxon>Actinomycetes</taxon>
        <taxon>Propionibacteriales</taxon>
        <taxon>Nocardioidaceae</taxon>
        <taxon>Tenggerimyces</taxon>
    </lineage>
</organism>
<dbReference type="InterPro" id="IPR023401">
    <property type="entry name" value="ODC_N"/>
</dbReference>
<dbReference type="PANTHER" id="PTHR13812:SF19">
    <property type="entry name" value="KETIMINE REDUCTASE MU-CRYSTALLIN"/>
    <property type="match status" value="1"/>
</dbReference>
<gene>
    <name evidence="1" type="ORF">ACFOUW_04910</name>
</gene>
<keyword evidence="2" id="KW-1185">Reference proteome</keyword>
<proteinExistence type="predicted"/>
<dbReference type="SUPFAM" id="SSF51735">
    <property type="entry name" value="NAD(P)-binding Rossmann-fold domains"/>
    <property type="match status" value="1"/>
</dbReference>
<sequence length="319" mass="32951">MLVLSKADVQALLDIDALIDALAAAHVELSAGRVSMPSRVAATVPERDGFLAAMPAYLPSAGVLTSKLVALFPHNVDRPTHHAVIVAFDPATGEPAALLDGEVITAARTGAGSALSARLLAREDAEVLAILGTGVQARSHAIAVSRVRPIRELRVAGRDPAKAAKLAAELDDLLPQEVRAAETYREAMDGAAIVCATTHATDPVVRREWLSPGTHVTSVGFNRAGREVDEATVAEALVCVESRQAALAPFPAGSNELLQSGVQIHAELGELVAGTKPCRTAPDQLTLYKSVGVAVQDAAAAALVLAAAHQSGHGTEIGL</sequence>
<dbReference type="EMBL" id="JBHRZH010000004">
    <property type="protein sequence ID" value="MFC3760166.1"/>
    <property type="molecule type" value="Genomic_DNA"/>
</dbReference>
<evidence type="ECO:0000313" key="1">
    <source>
        <dbReference type="EMBL" id="MFC3760166.1"/>
    </source>
</evidence>
<dbReference type="InterPro" id="IPR003462">
    <property type="entry name" value="ODC_Mu_crystall"/>
</dbReference>
<reference evidence="2" key="1">
    <citation type="journal article" date="2019" name="Int. J. Syst. Evol. Microbiol.">
        <title>The Global Catalogue of Microorganisms (GCM) 10K type strain sequencing project: providing services to taxonomists for standard genome sequencing and annotation.</title>
        <authorList>
            <consortium name="The Broad Institute Genomics Platform"/>
            <consortium name="The Broad Institute Genome Sequencing Center for Infectious Disease"/>
            <person name="Wu L."/>
            <person name="Ma J."/>
        </authorList>
    </citation>
    <scope>NUCLEOTIDE SEQUENCE [LARGE SCALE GENOMIC DNA]</scope>
    <source>
        <strain evidence="2">CGMCC 4.7241</strain>
    </source>
</reference>
<dbReference type="RefSeq" id="WP_205120025.1">
    <property type="nucleotide sequence ID" value="NZ_JAFBCM010000001.1"/>
</dbReference>
<evidence type="ECO:0000313" key="2">
    <source>
        <dbReference type="Proteomes" id="UP001595699"/>
    </source>
</evidence>
<dbReference type="PIRSF" id="PIRSF001439">
    <property type="entry name" value="CryM"/>
    <property type="match status" value="1"/>
</dbReference>
<dbReference type="Pfam" id="PF02423">
    <property type="entry name" value="OCD_Mu_crystall"/>
    <property type="match status" value="1"/>
</dbReference>
<protein>
    <submittedName>
        <fullName evidence="1">Ornithine cyclodeaminase family protein</fullName>
    </submittedName>
</protein>
<dbReference type="Gene3D" id="3.40.50.720">
    <property type="entry name" value="NAD(P)-binding Rossmann-like Domain"/>
    <property type="match status" value="1"/>
</dbReference>
<accession>A0ABV7Y4G6</accession>
<comment type="caution">
    <text evidence="1">The sequence shown here is derived from an EMBL/GenBank/DDBJ whole genome shotgun (WGS) entry which is preliminary data.</text>
</comment>
<name>A0ABV7Y4G6_9ACTN</name>
<dbReference type="InterPro" id="IPR036291">
    <property type="entry name" value="NAD(P)-bd_dom_sf"/>
</dbReference>
<dbReference type="PANTHER" id="PTHR13812">
    <property type="entry name" value="KETIMINE REDUCTASE MU-CRYSTALLIN"/>
    <property type="match status" value="1"/>
</dbReference>